<sequence length="118" mass="13848">MLLIDYSEKDNVLFYKCEKCGNINLRTADNMPQIKQSDGDSCMLHEGELLSCYACDNIHSSEIPLRRESEKQPGYCLKFKSMQNHIMVKRWTSMCMIIGGRQVRKVHADYRYKFWGEV</sequence>
<keyword evidence="2" id="KW-1185">Reference proteome</keyword>
<gene>
    <name evidence="1" type="ORF">SAMN05421730_1001497</name>
</gene>
<dbReference type="AlphaFoldDB" id="A0A1D3TPH3"/>
<reference evidence="1 2" key="1">
    <citation type="submission" date="2016-09" db="EMBL/GenBank/DDBJ databases">
        <authorList>
            <person name="Capua I."/>
            <person name="De Benedictis P."/>
            <person name="Joannis T."/>
            <person name="Lombin L.H."/>
            <person name="Cattoli G."/>
        </authorList>
    </citation>
    <scope>NUCLEOTIDE SEQUENCE [LARGE SCALE GENOMIC DNA]</scope>
    <source>
        <strain evidence="1 2">GluBS11</strain>
    </source>
</reference>
<proteinExistence type="predicted"/>
<dbReference type="RefSeq" id="WP_091229542.1">
    <property type="nucleotide sequence ID" value="NZ_FMKA01000001.1"/>
</dbReference>
<dbReference type="Proteomes" id="UP000199315">
    <property type="component" value="Unassembled WGS sequence"/>
</dbReference>
<dbReference type="EMBL" id="FMKA01000001">
    <property type="protein sequence ID" value="SCP95352.1"/>
    <property type="molecule type" value="Genomic_DNA"/>
</dbReference>
<evidence type="ECO:0000313" key="2">
    <source>
        <dbReference type="Proteomes" id="UP000199315"/>
    </source>
</evidence>
<protein>
    <submittedName>
        <fullName evidence="1">Uncharacterized protein</fullName>
    </submittedName>
</protein>
<name>A0A1D3TPH3_9FIRM</name>
<evidence type="ECO:0000313" key="1">
    <source>
        <dbReference type="EMBL" id="SCP95352.1"/>
    </source>
</evidence>
<accession>A0A1D3TPH3</accession>
<organism evidence="1 2">
    <name type="scientific">Anaerobium acetethylicum</name>
    <dbReference type="NCBI Taxonomy" id="1619234"/>
    <lineage>
        <taxon>Bacteria</taxon>
        <taxon>Bacillati</taxon>
        <taxon>Bacillota</taxon>
        <taxon>Clostridia</taxon>
        <taxon>Lachnospirales</taxon>
        <taxon>Lachnospiraceae</taxon>
        <taxon>Anaerobium</taxon>
    </lineage>
</organism>